<reference evidence="1 2" key="1">
    <citation type="submission" date="2020-02" db="EMBL/GenBank/DDBJ databases">
        <authorList>
            <person name="Ferguson B K."/>
        </authorList>
    </citation>
    <scope>NUCLEOTIDE SEQUENCE [LARGE SCALE GENOMIC DNA]</scope>
</reference>
<sequence length="148" mass="17128">MSNCVLDPSTVPTTFLRSRRSLLSKRSQLHRRNTCWKPYLQKSSCEHGRFKTPAIACILRCIEFHPYPGKGRKVVSNFEFSALLLHVINHENSYNKNDEVFAWKRAITMETEWIFHRAMGNVRVPHAAPFRCACPVKIDDGSIRNLAR</sequence>
<proteinExistence type="predicted"/>
<dbReference type="AlphaFoldDB" id="A0A6H5HQ01"/>
<gene>
    <name evidence="1" type="ORF">NTEN_LOCUS22737</name>
</gene>
<accession>A0A6H5HQ01</accession>
<evidence type="ECO:0000313" key="1">
    <source>
        <dbReference type="EMBL" id="CAB0019025.1"/>
    </source>
</evidence>
<evidence type="ECO:0000313" key="2">
    <source>
        <dbReference type="Proteomes" id="UP000479000"/>
    </source>
</evidence>
<protein>
    <submittedName>
        <fullName evidence="1">Uncharacterized protein</fullName>
    </submittedName>
</protein>
<dbReference type="Proteomes" id="UP000479000">
    <property type="component" value="Unassembled WGS sequence"/>
</dbReference>
<name>A0A6H5HQ01_9HEMI</name>
<dbReference type="EMBL" id="CADCXU010033668">
    <property type="protein sequence ID" value="CAB0019025.1"/>
    <property type="molecule type" value="Genomic_DNA"/>
</dbReference>
<keyword evidence="2" id="KW-1185">Reference proteome</keyword>
<organism evidence="1 2">
    <name type="scientific">Nesidiocoris tenuis</name>
    <dbReference type="NCBI Taxonomy" id="355587"/>
    <lineage>
        <taxon>Eukaryota</taxon>
        <taxon>Metazoa</taxon>
        <taxon>Ecdysozoa</taxon>
        <taxon>Arthropoda</taxon>
        <taxon>Hexapoda</taxon>
        <taxon>Insecta</taxon>
        <taxon>Pterygota</taxon>
        <taxon>Neoptera</taxon>
        <taxon>Paraneoptera</taxon>
        <taxon>Hemiptera</taxon>
        <taxon>Heteroptera</taxon>
        <taxon>Panheteroptera</taxon>
        <taxon>Cimicomorpha</taxon>
        <taxon>Miridae</taxon>
        <taxon>Dicyphina</taxon>
        <taxon>Nesidiocoris</taxon>
    </lineage>
</organism>